<protein>
    <submittedName>
        <fullName evidence="1">Uncharacterized protein</fullName>
    </submittedName>
</protein>
<comment type="caution">
    <text evidence="1">The sequence shown here is derived from an EMBL/GenBank/DDBJ whole genome shotgun (WGS) entry which is preliminary data.</text>
</comment>
<dbReference type="SUPFAM" id="SSF69635">
    <property type="entry name" value="Type III secretory system chaperone-like"/>
    <property type="match status" value="1"/>
</dbReference>
<reference evidence="1" key="1">
    <citation type="journal article" date="2015" name="BMC Genomics">
        <title>Genome mining reveals unlocked bioactive potential of marine Gram-negative bacteria.</title>
        <authorList>
            <person name="Machado H."/>
            <person name="Sonnenschein E.C."/>
            <person name="Melchiorsen J."/>
            <person name="Gram L."/>
        </authorList>
    </citation>
    <scope>NUCLEOTIDE SEQUENCE</scope>
    <source>
        <strain evidence="1">S2052</strain>
    </source>
</reference>
<gene>
    <name evidence="1" type="ORF">TW71_00345</name>
</gene>
<organism evidence="1">
    <name type="scientific">Vibrio coralliilyticus</name>
    <dbReference type="NCBI Taxonomy" id="190893"/>
    <lineage>
        <taxon>Bacteria</taxon>
        <taxon>Pseudomonadati</taxon>
        <taxon>Pseudomonadota</taxon>
        <taxon>Gammaproteobacteria</taxon>
        <taxon>Vibrionales</taxon>
        <taxon>Vibrionaceae</taxon>
        <taxon>Vibrio</taxon>
    </lineage>
</organism>
<dbReference type="Gene3D" id="3.30.1460.10">
    <property type="match status" value="1"/>
</dbReference>
<proteinExistence type="predicted"/>
<dbReference type="RefSeq" id="WP_045984599.1">
    <property type="nucleotide sequence ID" value="NZ_CP063051.1"/>
</dbReference>
<dbReference type="AlphaFoldDB" id="A0A837GB68"/>
<sequence>MPPPIHSMNSQPVLNQELDTLISHFLVNIGLLPETLRDLHAENTLAIQIQGLPDVMLSRMNSGLWLWSQLPDLTNSKLMDYAAPVLSLIIPPLEGVEGGQVTLGLGDDGYELKALVSSQTLVEENGLETVFRGFTSKLALLHHELQLGD</sequence>
<accession>A0A837GB68</accession>
<dbReference type="EMBL" id="JXXR01000001">
    <property type="protein sequence ID" value="KJY77519.1"/>
    <property type="molecule type" value="Genomic_DNA"/>
</dbReference>
<name>A0A837GB68_9VIBR</name>
<evidence type="ECO:0000313" key="1">
    <source>
        <dbReference type="EMBL" id="KJY77519.1"/>
    </source>
</evidence>
<dbReference type="CDD" id="cd17035">
    <property type="entry name" value="T3SC_IB_Spa15-like"/>
    <property type="match status" value="1"/>
</dbReference>
<dbReference type="Pfam" id="PF03519">
    <property type="entry name" value="Invas_SpaK"/>
    <property type="match status" value="1"/>
</dbReference>
<dbReference type="InterPro" id="IPR003065">
    <property type="entry name" value="Invas_SpaK"/>
</dbReference>